<dbReference type="PANTHER" id="PTHR30572:SF4">
    <property type="entry name" value="ABC TRANSPORTER PERMEASE YTRF"/>
    <property type="match status" value="1"/>
</dbReference>
<dbReference type="AlphaFoldDB" id="A0A846ZPI1"/>
<gene>
    <name evidence="10" type="ORF">HF690_10915</name>
</gene>
<evidence type="ECO:0000259" key="8">
    <source>
        <dbReference type="Pfam" id="PF02687"/>
    </source>
</evidence>
<reference evidence="10 11" key="1">
    <citation type="journal article" date="2017" name="Int. J. Syst. Evol. Microbiol.">
        <title>Oleiagrimonas citrea sp. nov., a marine bacterium isolated from tidal flat sediment and emended description of the genus Oleiagrimonas Fang et al. 2015 and Oleiagrimonas soli.</title>
        <authorList>
            <person name="Yang S.H."/>
            <person name="Seo H.S."/>
            <person name="Seong C.N."/>
            <person name="Kwon K.K."/>
        </authorList>
    </citation>
    <scope>NUCLEOTIDE SEQUENCE [LARGE SCALE GENOMIC DNA]</scope>
    <source>
        <strain evidence="10 11">MEBiC09124</strain>
    </source>
</reference>
<feature type="transmembrane region" description="Helical" evidence="7">
    <location>
        <begin position="784"/>
        <end position="805"/>
    </location>
</feature>
<dbReference type="EMBL" id="JAAZQD010000004">
    <property type="protein sequence ID" value="NKZ39458.1"/>
    <property type="molecule type" value="Genomic_DNA"/>
</dbReference>
<feature type="transmembrane region" description="Helical" evidence="7">
    <location>
        <begin position="691"/>
        <end position="718"/>
    </location>
</feature>
<dbReference type="InterPro" id="IPR003838">
    <property type="entry name" value="ABC3_permease_C"/>
</dbReference>
<feature type="transmembrane region" description="Helical" evidence="7">
    <location>
        <begin position="21"/>
        <end position="43"/>
    </location>
</feature>
<feature type="domain" description="MacB-like periplasmic core" evidence="9">
    <location>
        <begin position="24"/>
        <end position="227"/>
    </location>
</feature>
<dbReference type="Pfam" id="PF02687">
    <property type="entry name" value="FtsX"/>
    <property type="match status" value="2"/>
</dbReference>
<feature type="transmembrane region" description="Helical" evidence="7">
    <location>
        <begin position="739"/>
        <end position="764"/>
    </location>
</feature>
<evidence type="ECO:0000256" key="7">
    <source>
        <dbReference type="SAM" id="Phobius"/>
    </source>
</evidence>
<comment type="subcellular location">
    <subcellularLocation>
        <location evidence="1">Cell membrane</location>
        <topology evidence="1">Multi-pass membrane protein</topology>
    </subcellularLocation>
</comment>
<evidence type="ECO:0000256" key="5">
    <source>
        <dbReference type="ARBA" id="ARBA00023136"/>
    </source>
</evidence>
<proteinExistence type="inferred from homology"/>
<feature type="transmembrane region" description="Helical" evidence="7">
    <location>
        <begin position="323"/>
        <end position="344"/>
    </location>
</feature>
<dbReference type="PANTHER" id="PTHR30572">
    <property type="entry name" value="MEMBRANE COMPONENT OF TRANSPORTER-RELATED"/>
    <property type="match status" value="1"/>
</dbReference>
<dbReference type="Pfam" id="PF12704">
    <property type="entry name" value="MacB_PCD"/>
    <property type="match status" value="2"/>
</dbReference>
<keyword evidence="11" id="KW-1185">Reference proteome</keyword>
<feature type="domain" description="ABC3 transporter permease C-terminal" evidence="8">
    <location>
        <begin position="698"/>
        <end position="813"/>
    </location>
</feature>
<evidence type="ECO:0000256" key="3">
    <source>
        <dbReference type="ARBA" id="ARBA00022692"/>
    </source>
</evidence>
<evidence type="ECO:0000313" key="11">
    <source>
        <dbReference type="Proteomes" id="UP000541636"/>
    </source>
</evidence>
<evidence type="ECO:0000256" key="4">
    <source>
        <dbReference type="ARBA" id="ARBA00022989"/>
    </source>
</evidence>
<feature type="transmembrane region" description="Helical" evidence="7">
    <location>
        <begin position="415"/>
        <end position="439"/>
    </location>
</feature>
<keyword evidence="4 7" id="KW-1133">Transmembrane helix</keyword>
<feature type="transmembrane region" description="Helical" evidence="7">
    <location>
        <begin position="369"/>
        <end position="390"/>
    </location>
</feature>
<feature type="transmembrane region" description="Helical" evidence="7">
    <location>
        <begin position="268"/>
        <end position="292"/>
    </location>
</feature>
<keyword evidence="5 7" id="KW-0472">Membrane</keyword>
<keyword evidence="2" id="KW-1003">Cell membrane</keyword>
<name>A0A846ZPI1_9GAMM</name>
<keyword evidence="3 7" id="KW-0812">Transmembrane</keyword>
<evidence type="ECO:0000256" key="6">
    <source>
        <dbReference type="ARBA" id="ARBA00038076"/>
    </source>
</evidence>
<protein>
    <submittedName>
        <fullName evidence="10">FtsX-like permease family protein</fullName>
    </submittedName>
</protein>
<sequence>MGIAWSEMWRAWRASVRRPGFLLLASGVLALGIGVMSTVFSMIDGVLLEPLPYPQAQQLAALGPVEQGDVGLVSSQQYQQLADLPGVAKHGLFRVLPTVNVAGSDSPVMVSALEMDRGLLPTLRVRPVLGRNFDLAEDRPHGAPAVLLFHGFWKRHFGGNPSVIGRSMRVEGVAHTIVGVLPAGFDLGRAQIALPSALPSQSHDDSNVFTMVVRRQPGSTLHGLGAQVVTRMRGVRAERGQRETDLRREPFGAQGFGEQQHAGQRAMAVMWLACAALLLLLVVVNLTNLMVLRSMNRDHEASIRGALGASPWRMALPLIAEGLLIGLVALLIGQALAASGLLALRTCMPVDWMAVEWTRPDGLRLGGRAWALAGFISVLSALMAASLGLWRGRAALSMTSLREGGRSGLGRRGAWVGRALVIAQVALASLLLCAAGIFLHTLLDNARTNLGFDPRGVLTFELAPVERTYPDASAVHTLSRRLTERLQRMPGVEQATMTTNLPAGDDRGQFNIGGLHLPGGEEFNEQFRGVGPGYFHLFGIHVLKGRAFADGDVRGGEAVAIVNQRFADVHYGGHALGKTIQQFALKRPRTNVNILSARIVGVVANTYQFGPEDPDSVRPILYLPFAQMPEDDLLVFRGIEPLRFALKVHGRPERYRAAVRRAVAEVAPDQPISRLYSMADIVHDITSDTKFSLLLVGVLGSLALLLASVGMYSVMAMAVTARAREFGVRAAMGASPRGLLLQVVRSGLVQIAWGLIIGLLMGVAGSGLLHAAVAQLGRRMFDPWSMAAVCLVLGAAGVMACLAPARRAGRVQPMLVLRGE</sequence>
<accession>A0A846ZPI1</accession>
<evidence type="ECO:0000256" key="1">
    <source>
        <dbReference type="ARBA" id="ARBA00004651"/>
    </source>
</evidence>
<organism evidence="10 11">
    <name type="scientific">Oleiagrimonas citrea</name>
    <dbReference type="NCBI Taxonomy" id="1665687"/>
    <lineage>
        <taxon>Bacteria</taxon>
        <taxon>Pseudomonadati</taxon>
        <taxon>Pseudomonadota</taxon>
        <taxon>Gammaproteobacteria</taxon>
        <taxon>Lysobacterales</taxon>
        <taxon>Rhodanobacteraceae</taxon>
        <taxon>Oleiagrimonas</taxon>
    </lineage>
</organism>
<evidence type="ECO:0000256" key="2">
    <source>
        <dbReference type="ARBA" id="ARBA00022475"/>
    </source>
</evidence>
<comment type="similarity">
    <text evidence="6">Belongs to the ABC-4 integral membrane protein family.</text>
</comment>
<dbReference type="InterPro" id="IPR050250">
    <property type="entry name" value="Macrolide_Exporter_MacB"/>
</dbReference>
<dbReference type="Proteomes" id="UP000541636">
    <property type="component" value="Unassembled WGS sequence"/>
</dbReference>
<dbReference type="InterPro" id="IPR025857">
    <property type="entry name" value="MacB_PCD"/>
</dbReference>
<evidence type="ECO:0000313" key="10">
    <source>
        <dbReference type="EMBL" id="NKZ39458.1"/>
    </source>
</evidence>
<comment type="caution">
    <text evidence="10">The sequence shown here is derived from an EMBL/GenBank/DDBJ whole genome shotgun (WGS) entry which is preliminary data.</text>
</comment>
<feature type="domain" description="ABC3 transporter permease C-terminal" evidence="8">
    <location>
        <begin position="275"/>
        <end position="344"/>
    </location>
</feature>
<feature type="domain" description="MacB-like periplasmic core" evidence="9">
    <location>
        <begin position="475"/>
        <end position="630"/>
    </location>
</feature>
<dbReference type="GO" id="GO:0005886">
    <property type="term" value="C:plasma membrane"/>
    <property type="evidence" value="ECO:0007669"/>
    <property type="project" value="UniProtKB-SubCell"/>
</dbReference>
<dbReference type="GO" id="GO:0022857">
    <property type="term" value="F:transmembrane transporter activity"/>
    <property type="evidence" value="ECO:0007669"/>
    <property type="project" value="TreeGrafter"/>
</dbReference>
<evidence type="ECO:0000259" key="9">
    <source>
        <dbReference type="Pfam" id="PF12704"/>
    </source>
</evidence>